<name>B6HNG7_PENRW</name>
<sequence>MAVLDLSKVVYKWPGKRSKSILRKIQSFQPVLECTPPMLVDIRAEGLLPTSSVYPQKGRLFSFLLSKGQASWVAEYGYRATYPPLSDEQPPAELLSSKALSFSSAFFKGDWRRLMVGVVDRSGLLDQSADCPEAQGRATVLRSPLIDQPADCPEAVRPSTVRLEVVARGGLIGGLNPATVRLEVVDRGGYPESTDCPEAERPGTVRLEVVYRVDGRSGWSKWVMEVGDGSGSLSGGFKRCIEVDGWIGLLDQSADCPEAEARHGQTGSARHGQTGSGCSRVVDGSGLLDQSADCPEALRPATIRLEVDD</sequence>
<gene>
    <name evidence="1" type="ORF">Pc21g22590</name>
    <name evidence="1" type="ORF">PCH_Pc21g22590</name>
</gene>
<proteinExistence type="predicted"/>
<dbReference type="HOGENOM" id="CLU_900474_0_0_1"/>
<dbReference type="EMBL" id="AM920436">
    <property type="protein sequence ID" value="CAP97156.1"/>
    <property type="molecule type" value="Genomic_DNA"/>
</dbReference>
<dbReference type="VEuPathDB" id="FungiDB:PCH_Pc21g22590"/>
<accession>B6HNG7</accession>
<evidence type="ECO:0000313" key="2">
    <source>
        <dbReference type="Proteomes" id="UP000000724"/>
    </source>
</evidence>
<dbReference type="OrthoDB" id="10596677at2759"/>
<protein>
    <submittedName>
        <fullName evidence="1">Uncharacterized protein</fullName>
    </submittedName>
</protein>
<organism evidence="1 2">
    <name type="scientific">Penicillium rubens (strain ATCC 28089 / DSM 1075 / NRRL 1951 / Wisconsin 54-1255)</name>
    <name type="common">Penicillium chrysogenum</name>
    <dbReference type="NCBI Taxonomy" id="500485"/>
    <lineage>
        <taxon>Eukaryota</taxon>
        <taxon>Fungi</taxon>
        <taxon>Dikarya</taxon>
        <taxon>Ascomycota</taxon>
        <taxon>Pezizomycotina</taxon>
        <taxon>Eurotiomycetes</taxon>
        <taxon>Eurotiomycetidae</taxon>
        <taxon>Eurotiales</taxon>
        <taxon>Aspergillaceae</taxon>
        <taxon>Penicillium</taxon>
        <taxon>Penicillium chrysogenum species complex</taxon>
    </lineage>
</organism>
<keyword evidence="2" id="KW-1185">Reference proteome</keyword>
<dbReference type="AlphaFoldDB" id="B6HNG7"/>
<dbReference type="Proteomes" id="UP000000724">
    <property type="component" value="Contig Pc00c21"/>
</dbReference>
<evidence type="ECO:0000313" key="1">
    <source>
        <dbReference type="EMBL" id="CAP97156.1"/>
    </source>
</evidence>
<reference evidence="1 2" key="1">
    <citation type="journal article" date="2008" name="Nat. Biotechnol.">
        <title>Genome sequencing and analysis of the filamentous fungus Penicillium chrysogenum.</title>
        <authorList>
            <person name="van den Berg M.A."/>
            <person name="Albang R."/>
            <person name="Albermann K."/>
            <person name="Badger J.H."/>
            <person name="Daran J.-M."/>
            <person name="Driessen A.J.M."/>
            <person name="Garcia-Estrada C."/>
            <person name="Fedorova N.D."/>
            <person name="Harris D.M."/>
            <person name="Heijne W.H.M."/>
            <person name="Joardar V.S."/>
            <person name="Kiel J.A.K.W."/>
            <person name="Kovalchuk A."/>
            <person name="Martin J.F."/>
            <person name="Nierman W.C."/>
            <person name="Nijland J.G."/>
            <person name="Pronk J.T."/>
            <person name="Roubos J.A."/>
            <person name="van der Klei I.J."/>
            <person name="van Peij N.N.M.E."/>
            <person name="Veenhuis M."/>
            <person name="von Doehren H."/>
            <person name="Wagner C."/>
            <person name="Wortman J.R."/>
            <person name="Bovenberg R.A.L."/>
        </authorList>
    </citation>
    <scope>NUCLEOTIDE SEQUENCE [LARGE SCALE GENOMIC DNA]</scope>
    <source>
        <strain evidence="2">ATCC 28089 / DSM 1075 / NRRL 1951 / Wisconsin 54-1255</strain>
    </source>
</reference>